<evidence type="ECO:0000256" key="5">
    <source>
        <dbReference type="ARBA" id="ARBA00023136"/>
    </source>
</evidence>
<organism evidence="7 8">
    <name type="scientific">Planoprotostelium fungivorum</name>
    <dbReference type="NCBI Taxonomy" id="1890364"/>
    <lineage>
        <taxon>Eukaryota</taxon>
        <taxon>Amoebozoa</taxon>
        <taxon>Evosea</taxon>
        <taxon>Variosea</taxon>
        <taxon>Cavosteliida</taxon>
        <taxon>Cavosteliaceae</taxon>
        <taxon>Planoprotostelium</taxon>
    </lineage>
</organism>
<gene>
    <name evidence="7" type="ORF">PROFUN_12280</name>
</gene>
<dbReference type="STRING" id="1890364.A0A2P6N7R5"/>
<dbReference type="Proteomes" id="UP000241769">
    <property type="component" value="Unassembled WGS sequence"/>
</dbReference>
<feature type="transmembrane region" description="Helical" evidence="6">
    <location>
        <begin position="262"/>
        <end position="281"/>
    </location>
</feature>
<evidence type="ECO:0000256" key="2">
    <source>
        <dbReference type="ARBA" id="ARBA00009012"/>
    </source>
</evidence>
<evidence type="ECO:0000256" key="4">
    <source>
        <dbReference type="ARBA" id="ARBA00022989"/>
    </source>
</evidence>
<sequence length="282" mass="30344">MTVPLIIRVVASLFLSSSIAYRGYRKRSLSRYGCVCAFFTGLLTTLSGYRNSAILLSFFFSSSTLTKYGAKHKKNLEDEYKEGGQRDSYQVLSNSATATLLCLVYLYFYGMEEISLDFQQDFFGSALLCAILGHYACCNGDTWASELGILSKSDPILITTGKRVKKGTNGGISMEGTAASVAGGLFIGLIFYLSSLMTSSRSPLLVLLLGTLSGLMGSLIDSVLGATLQYSGWSEEKKKVVNQPEAGAHRITGKEVLSNNSVNFVSAALTALFTIPLGALLL</sequence>
<feature type="transmembrane region" description="Helical" evidence="6">
    <location>
        <begin position="172"/>
        <end position="193"/>
    </location>
</feature>
<evidence type="ECO:0008006" key="9">
    <source>
        <dbReference type="Google" id="ProtNLM"/>
    </source>
</evidence>
<dbReference type="OrthoDB" id="30881at2759"/>
<dbReference type="Pfam" id="PF01940">
    <property type="entry name" value="DUF92"/>
    <property type="match status" value="1"/>
</dbReference>
<reference evidence="7 8" key="1">
    <citation type="journal article" date="2018" name="Genome Biol. Evol.">
        <title>Multiple Roots of Fruiting Body Formation in Amoebozoa.</title>
        <authorList>
            <person name="Hillmann F."/>
            <person name="Forbes G."/>
            <person name="Novohradska S."/>
            <person name="Ferling I."/>
            <person name="Riege K."/>
            <person name="Groth M."/>
            <person name="Westermann M."/>
            <person name="Marz M."/>
            <person name="Spaller T."/>
            <person name="Winckler T."/>
            <person name="Schaap P."/>
            <person name="Glockner G."/>
        </authorList>
    </citation>
    <scope>NUCLEOTIDE SEQUENCE [LARGE SCALE GENOMIC DNA]</scope>
    <source>
        <strain evidence="7 8">Jena</strain>
    </source>
</reference>
<evidence type="ECO:0000256" key="3">
    <source>
        <dbReference type="ARBA" id="ARBA00022692"/>
    </source>
</evidence>
<evidence type="ECO:0000313" key="8">
    <source>
        <dbReference type="Proteomes" id="UP000241769"/>
    </source>
</evidence>
<dbReference type="PANTHER" id="PTHR13353:SF5">
    <property type="entry name" value="TRANSMEMBRANE PROTEIN 19"/>
    <property type="match status" value="1"/>
</dbReference>
<dbReference type="InParanoid" id="A0A2P6N7R5"/>
<name>A0A2P6N7R5_9EUKA</name>
<keyword evidence="5 6" id="KW-0472">Membrane</keyword>
<evidence type="ECO:0000313" key="7">
    <source>
        <dbReference type="EMBL" id="PRP79993.1"/>
    </source>
</evidence>
<dbReference type="InterPro" id="IPR002794">
    <property type="entry name" value="DUF92_TMEM19"/>
</dbReference>
<dbReference type="PANTHER" id="PTHR13353">
    <property type="entry name" value="TRANSMEMBRANE PROTEIN 19"/>
    <property type="match status" value="1"/>
</dbReference>
<keyword evidence="8" id="KW-1185">Reference proteome</keyword>
<dbReference type="GO" id="GO:0016020">
    <property type="term" value="C:membrane"/>
    <property type="evidence" value="ECO:0007669"/>
    <property type="project" value="UniProtKB-SubCell"/>
</dbReference>
<feature type="transmembrane region" description="Helical" evidence="6">
    <location>
        <begin position="205"/>
        <end position="228"/>
    </location>
</feature>
<protein>
    <recommendedName>
        <fullName evidence="9">Transmembrane protein 19</fullName>
    </recommendedName>
</protein>
<comment type="subcellular location">
    <subcellularLocation>
        <location evidence="1">Membrane</location>
        <topology evidence="1">Multi-pass membrane protein</topology>
    </subcellularLocation>
</comment>
<keyword evidence="3 6" id="KW-0812">Transmembrane</keyword>
<evidence type="ECO:0000256" key="1">
    <source>
        <dbReference type="ARBA" id="ARBA00004141"/>
    </source>
</evidence>
<dbReference type="FunCoup" id="A0A2P6N7R5">
    <property type="interactions" value="74"/>
</dbReference>
<evidence type="ECO:0000256" key="6">
    <source>
        <dbReference type="SAM" id="Phobius"/>
    </source>
</evidence>
<feature type="transmembrane region" description="Helical" evidence="6">
    <location>
        <begin position="91"/>
        <end position="109"/>
    </location>
</feature>
<feature type="transmembrane region" description="Helical" evidence="6">
    <location>
        <begin position="29"/>
        <end position="46"/>
    </location>
</feature>
<dbReference type="AlphaFoldDB" id="A0A2P6N7R5"/>
<feature type="transmembrane region" description="Helical" evidence="6">
    <location>
        <begin position="6"/>
        <end position="24"/>
    </location>
</feature>
<comment type="caution">
    <text evidence="7">The sequence shown here is derived from an EMBL/GenBank/DDBJ whole genome shotgun (WGS) entry which is preliminary data.</text>
</comment>
<comment type="similarity">
    <text evidence="2">Belongs to the TMEM19 family.</text>
</comment>
<dbReference type="EMBL" id="MDYQ01000164">
    <property type="protein sequence ID" value="PRP79993.1"/>
    <property type="molecule type" value="Genomic_DNA"/>
</dbReference>
<keyword evidence="4 6" id="KW-1133">Transmembrane helix</keyword>
<proteinExistence type="inferred from homology"/>
<accession>A0A2P6N7R5</accession>